<dbReference type="GO" id="GO:0008483">
    <property type="term" value="F:transaminase activity"/>
    <property type="evidence" value="ECO:0007669"/>
    <property type="project" value="UniProtKB-KW"/>
</dbReference>
<evidence type="ECO:0000256" key="3">
    <source>
        <dbReference type="ARBA" id="ARBA00022898"/>
    </source>
</evidence>
<evidence type="ECO:0000256" key="2">
    <source>
        <dbReference type="ARBA" id="ARBA00022679"/>
    </source>
</evidence>
<dbReference type="InterPro" id="IPR015422">
    <property type="entry name" value="PyrdxlP-dep_Trfase_small"/>
</dbReference>
<gene>
    <name evidence="5" type="primary">cqsB7</name>
</gene>
<dbReference type="InterPro" id="IPR050106">
    <property type="entry name" value="HistidinolP_aminotransfase"/>
</dbReference>
<proteinExistence type="predicted"/>
<dbReference type="PANTHER" id="PTHR43643">
    <property type="entry name" value="HISTIDINOL-PHOSPHATE AMINOTRANSFERASE 2"/>
    <property type="match status" value="1"/>
</dbReference>
<dbReference type="PANTHER" id="PTHR43643:SF3">
    <property type="entry name" value="HISTIDINOL-PHOSPHATE AMINOTRANSFERASE"/>
    <property type="match status" value="1"/>
</dbReference>
<dbReference type="AlphaFoldDB" id="A0A5A4PZ35"/>
<evidence type="ECO:0000259" key="4">
    <source>
        <dbReference type="Pfam" id="PF00155"/>
    </source>
</evidence>
<dbReference type="Pfam" id="PF00155">
    <property type="entry name" value="Aminotran_1_2"/>
    <property type="match status" value="1"/>
</dbReference>
<keyword evidence="3" id="KW-0663">Pyridoxal phosphate</keyword>
<accession>A0A5A4PZ35</accession>
<dbReference type="CDD" id="cd00609">
    <property type="entry name" value="AAT_like"/>
    <property type="match status" value="1"/>
</dbReference>
<dbReference type="GO" id="GO:0030170">
    <property type="term" value="F:pyridoxal phosphate binding"/>
    <property type="evidence" value="ECO:0007669"/>
    <property type="project" value="InterPro"/>
</dbReference>
<keyword evidence="2 5" id="KW-0808">Transferase</keyword>
<dbReference type="Gene3D" id="3.90.1150.10">
    <property type="entry name" value="Aspartate Aminotransferase, domain 1"/>
    <property type="match status" value="1"/>
</dbReference>
<dbReference type="InterPro" id="IPR015424">
    <property type="entry name" value="PyrdxlP-dep_Trfase"/>
</dbReference>
<name>A0A5A4PZ35_STREX</name>
<protein>
    <submittedName>
        <fullName evidence="5">Aminotransferase</fullName>
    </submittedName>
</protein>
<dbReference type="Gene3D" id="3.40.640.10">
    <property type="entry name" value="Type I PLP-dependent aspartate aminotransferase-like (Major domain)"/>
    <property type="match status" value="1"/>
</dbReference>
<evidence type="ECO:0000313" key="5">
    <source>
        <dbReference type="EMBL" id="BBF24929.1"/>
    </source>
</evidence>
<dbReference type="InterPro" id="IPR004839">
    <property type="entry name" value="Aminotransferase_I/II_large"/>
</dbReference>
<keyword evidence="1 5" id="KW-0032">Aminotransferase</keyword>
<dbReference type="SUPFAM" id="SSF53383">
    <property type="entry name" value="PLP-dependent transferases"/>
    <property type="match status" value="1"/>
</dbReference>
<dbReference type="InterPro" id="IPR015421">
    <property type="entry name" value="PyrdxlP-dep_Trfase_major"/>
</dbReference>
<organism evidence="5">
    <name type="scientific">Streptomyces exfoliatus</name>
    <name type="common">Streptomyces hydrogenans</name>
    <dbReference type="NCBI Taxonomy" id="1905"/>
    <lineage>
        <taxon>Bacteria</taxon>
        <taxon>Bacillati</taxon>
        <taxon>Actinomycetota</taxon>
        <taxon>Actinomycetes</taxon>
        <taxon>Kitasatosporales</taxon>
        <taxon>Streptomycetaceae</taxon>
        <taxon>Streptomyces</taxon>
    </lineage>
</organism>
<dbReference type="EMBL" id="LC406090">
    <property type="protein sequence ID" value="BBF24929.1"/>
    <property type="molecule type" value="Genomic_DNA"/>
</dbReference>
<feature type="domain" description="Aminotransferase class I/classII large" evidence="4">
    <location>
        <begin position="7"/>
        <end position="324"/>
    </location>
</feature>
<sequence>MPRPHLLTLNEHPLPPLDSVAAEIARHAAAVNRYPEFYPERLRGIVADWLGLPGEQVVLGAGSVGVALQALQASVPAGGGLAYGWRNFDAYPLLADMVGARRIEVPLLPGGHQDLEALAKAVQDADAVIVCNPHNPTGQLVPGDELREFIGRVPEHVLVVLDEAYIEFVAPSGRTDSLGWVREFPNLLVLRTFSKAWGLANLRVGYGVTSPRWAARIGRYQLPYALSTLSAVAVETSLRAQPELEERIAVIVGERERLSAGLARGGWTVLPSHTNFLWLDEPERAEDIRLALAGEGVQARVYAGEGVRLTVGDSDANDSVLRALA</sequence>
<evidence type="ECO:0000256" key="1">
    <source>
        <dbReference type="ARBA" id="ARBA00022576"/>
    </source>
</evidence>
<reference evidence="5" key="1">
    <citation type="journal article" date="2019" name="Angew. Chem. Int. Ed. Engl.">
        <title>An Unprecedented Cyclization Mechanism in the Biosynthesis of Carbazole Alkaloids in Streptomyces.</title>
        <authorList>
            <person name="Kobayashi M."/>
            <person name="Tomita T."/>
            <person name="Shin-ya K."/>
            <person name="Nishiyama M."/>
            <person name="Kuzuyama T."/>
        </authorList>
    </citation>
    <scope>NUCLEOTIDE SEQUENCE</scope>
    <source>
        <strain evidence="5">2419-SVT2</strain>
    </source>
</reference>